<dbReference type="FunCoup" id="A0A0V0QAQ2">
    <property type="interactions" value="13"/>
</dbReference>
<evidence type="ECO:0000256" key="1">
    <source>
        <dbReference type="SAM" id="Coils"/>
    </source>
</evidence>
<keyword evidence="3" id="KW-1185">Reference proteome</keyword>
<keyword evidence="1" id="KW-0175">Coiled coil</keyword>
<organism evidence="2 3">
    <name type="scientific">Pseudocohnilembus persalinus</name>
    <name type="common">Ciliate</name>
    <dbReference type="NCBI Taxonomy" id="266149"/>
    <lineage>
        <taxon>Eukaryota</taxon>
        <taxon>Sar</taxon>
        <taxon>Alveolata</taxon>
        <taxon>Ciliophora</taxon>
        <taxon>Intramacronucleata</taxon>
        <taxon>Oligohymenophorea</taxon>
        <taxon>Scuticociliatia</taxon>
        <taxon>Philasterida</taxon>
        <taxon>Pseudocohnilembidae</taxon>
        <taxon>Pseudocohnilembus</taxon>
    </lineage>
</organism>
<proteinExistence type="predicted"/>
<evidence type="ECO:0000313" key="2">
    <source>
        <dbReference type="EMBL" id="KRW99294.1"/>
    </source>
</evidence>
<name>A0A0V0QAQ2_PSEPJ</name>
<accession>A0A0V0QAQ2</accession>
<dbReference type="AlphaFoldDB" id="A0A0V0QAQ2"/>
<feature type="coiled-coil region" evidence="1">
    <location>
        <begin position="205"/>
        <end position="232"/>
    </location>
</feature>
<reference evidence="2 3" key="1">
    <citation type="journal article" date="2015" name="Sci. Rep.">
        <title>Genome of the facultative scuticociliatosis pathogen Pseudocohnilembus persalinus provides insight into its virulence through horizontal gene transfer.</title>
        <authorList>
            <person name="Xiong J."/>
            <person name="Wang G."/>
            <person name="Cheng J."/>
            <person name="Tian M."/>
            <person name="Pan X."/>
            <person name="Warren A."/>
            <person name="Jiang C."/>
            <person name="Yuan D."/>
            <person name="Miao W."/>
        </authorList>
    </citation>
    <scope>NUCLEOTIDE SEQUENCE [LARGE SCALE GENOMIC DNA]</scope>
    <source>
        <strain evidence="2">36N120E</strain>
    </source>
</reference>
<dbReference type="InParanoid" id="A0A0V0QAQ2"/>
<sequence length="429" mass="51718">MTEQTLLHCRKQNHKELKFIFLNFSSESEENLFYCPICITKEQFQKYNDNLQNTNVLILDQIQNMEINQENIVGWPPIRDKYNEQIYQDSLKFLKDYGSDYSSIVNILKDKILNFYDDFYRKITAQIQNQKKEALIQLEKYCQHNFQSQNQETDQNKVQEIISKFDVKILREKLQEFQTSQINVSQLYQFKQEQNKQIFNNAQIFSSLTNQLEKIKEINQELQKQFTKIEELIVPFESYKINLDTVGKNNTGDMLKFFKNTYKECLNKGNFEVDNENGIVKFNSDQWSCIYSENLIKEKKYHLKFKIDFKNHVQNMYLNFSLTDDKDKETKDLQTDNYVRIFDRQNESSEIGGEFRKQGKEFYEFFNDNYTIINLVFNIQEKYMEFYDEGKYSYQRLALKTENIQNWILVITYCQSYSKELPTTIQFLK</sequence>
<dbReference type="Proteomes" id="UP000054937">
    <property type="component" value="Unassembled WGS sequence"/>
</dbReference>
<protein>
    <submittedName>
        <fullName evidence="2">Uncharacterized protein</fullName>
    </submittedName>
</protein>
<gene>
    <name evidence="2" type="ORF">PPERSA_07066</name>
</gene>
<evidence type="ECO:0000313" key="3">
    <source>
        <dbReference type="Proteomes" id="UP000054937"/>
    </source>
</evidence>
<comment type="caution">
    <text evidence="2">The sequence shown here is derived from an EMBL/GenBank/DDBJ whole genome shotgun (WGS) entry which is preliminary data.</text>
</comment>
<dbReference type="EMBL" id="LDAU01000215">
    <property type="protein sequence ID" value="KRW99294.1"/>
    <property type="molecule type" value="Genomic_DNA"/>
</dbReference>